<organism evidence="3 4">
    <name type="scientific">Triticum urartu</name>
    <name type="common">Red wild einkorn</name>
    <name type="synonym">Crithodium urartu</name>
    <dbReference type="NCBI Taxonomy" id="4572"/>
    <lineage>
        <taxon>Eukaryota</taxon>
        <taxon>Viridiplantae</taxon>
        <taxon>Streptophyta</taxon>
        <taxon>Embryophyta</taxon>
        <taxon>Tracheophyta</taxon>
        <taxon>Spermatophyta</taxon>
        <taxon>Magnoliopsida</taxon>
        <taxon>Liliopsida</taxon>
        <taxon>Poales</taxon>
        <taxon>Poaceae</taxon>
        <taxon>BOP clade</taxon>
        <taxon>Pooideae</taxon>
        <taxon>Triticodae</taxon>
        <taxon>Triticeae</taxon>
        <taxon>Triticinae</taxon>
        <taxon>Triticum</taxon>
    </lineage>
</organism>
<accession>A0A8R7VGR1</accession>
<name>A0A8R7VGR1_TRIUA</name>
<dbReference type="EnsemblPlants" id="TuG1812S0001234600.01.T01">
    <property type="protein sequence ID" value="TuG1812S0001234600.01.T01.s_cds40930"/>
    <property type="gene ID" value="TuG1812S0001234600.01"/>
</dbReference>
<reference evidence="3" key="2">
    <citation type="submission" date="2022-06" db="UniProtKB">
        <authorList>
            <consortium name="EnsemblPlants"/>
        </authorList>
    </citation>
    <scope>IDENTIFICATION</scope>
</reference>
<evidence type="ECO:0000313" key="3">
    <source>
        <dbReference type="EnsemblPlants" id="TuG1812S0001234600.01.T01.s_cds40930"/>
    </source>
</evidence>
<dbReference type="Proteomes" id="UP000015106">
    <property type="component" value="Unassembled WGS sequence"/>
</dbReference>
<evidence type="ECO:0008006" key="5">
    <source>
        <dbReference type="Google" id="ProtNLM"/>
    </source>
</evidence>
<dbReference type="Gramene" id="TuG1812S0001234600.01.T01">
    <property type="protein sequence ID" value="TuG1812S0001234600.01.T01.s_cds40930"/>
    <property type="gene ID" value="TuG1812S0001234600.01"/>
</dbReference>
<evidence type="ECO:0000313" key="4">
    <source>
        <dbReference type="Proteomes" id="UP000015106"/>
    </source>
</evidence>
<evidence type="ECO:0000256" key="1">
    <source>
        <dbReference type="SAM" id="MobiDB-lite"/>
    </source>
</evidence>
<proteinExistence type="predicted"/>
<keyword evidence="2" id="KW-0732">Signal</keyword>
<reference evidence="4" key="1">
    <citation type="journal article" date="2013" name="Nature">
        <title>Draft genome of the wheat A-genome progenitor Triticum urartu.</title>
        <authorList>
            <person name="Ling H.Q."/>
            <person name="Zhao S."/>
            <person name="Liu D."/>
            <person name="Wang J."/>
            <person name="Sun H."/>
            <person name="Zhang C."/>
            <person name="Fan H."/>
            <person name="Li D."/>
            <person name="Dong L."/>
            <person name="Tao Y."/>
            <person name="Gao C."/>
            <person name="Wu H."/>
            <person name="Li Y."/>
            <person name="Cui Y."/>
            <person name="Guo X."/>
            <person name="Zheng S."/>
            <person name="Wang B."/>
            <person name="Yu K."/>
            <person name="Liang Q."/>
            <person name="Yang W."/>
            <person name="Lou X."/>
            <person name="Chen J."/>
            <person name="Feng M."/>
            <person name="Jian J."/>
            <person name="Zhang X."/>
            <person name="Luo G."/>
            <person name="Jiang Y."/>
            <person name="Liu J."/>
            <person name="Wang Z."/>
            <person name="Sha Y."/>
            <person name="Zhang B."/>
            <person name="Wu H."/>
            <person name="Tang D."/>
            <person name="Shen Q."/>
            <person name="Xue P."/>
            <person name="Zou S."/>
            <person name="Wang X."/>
            <person name="Liu X."/>
            <person name="Wang F."/>
            <person name="Yang Y."/>
            <person name="An X."/>
            <person name="Dong Z."/>
            <person name="Zhang K."/>
            <person name="Zhang X."/>
            <person name="Luo M.C."/>
            <person name="Dvorak J."/>
            <person name="Tong Y."/>
            <person name="Wang J."/>
            <person name="Yang H."/>
            <person name="Li Z."/>
            <person name="Wang D."/>
            <person name="Zhang A."/>
            <person name="Wang J."/>
        </authorList>
    </citation>
    <scope>NUCLEOTIDE SEQUENCE</scope>
    <source>
        <strain evidence="4">cv. G1812</strain>
    </source>
</reference>
<keyword evidence="4" id="KW-1185">Reference proteome</keyword>
<sequence length="106" mass="11719">MRTTIHFYFSVSLSLVSFQHVISTLSAERLPASWGDTERGRPRPATSRRAAVTLPGRRRGPRLASGADRQASASPPQRCPWSRDPVATPGEALPMCGARLWRRPQP</sequence>
<feature type="signal peptide" evidence="2">
    <location>
        <begin position="1"/>
        <end position="27"/>
    </location>
</feature>
<dbReference type="AlphaFoldDB" id="A0A8R7VGR1"/>
<feature type="region of interest" description="Disordered" evidence="1">
    <location>
        <begin position="29"/>
        <end position="92"/>
    </location>
</feature>
<feature type="chain" id="PRO_5035734523" description="Secreted protein" evidence="2">
    <location>
        <begin position="28"/>
        <end position="106"/>
    </location>
</feature>
<protein>
    <recommendedName>
        <fullName evidence="5">Secreted protein</fullName>
    </recommendedName>
</protein>
<evidence type="ECO:0000256" key="2">
    <source>
        <dbReference type="SAM" id="SignalP"/>
    </source>
</evidence>